<dbReference type="Pfam" id="PF01370">
    <property type="entry name" value="Epimerase"/>
    <property type="match status" value="1"/>
</dbReference>
<reference evidence="2 3" key="1">
    <citation type="submission" date="2018-08" db="EMBL/GenBank/DDBJ databases">
        <title>A genome reference for cultivated species of the human gut microbiota.</title>
        <authorList>
            <person name="Zou Y."/>
            <person name="Xue W."/>
            <person name="Luo G."/>
        </authorList>
    </citation>
    <scope>NUCLEOTIDE SEQUENCE [LARGE SCALE GENOMIC DNA]</scope>
    <source>
        <strain evidence="2 3">OM06-4</strain>
    </source>
</reference>
<comment type="caution">
    <text evidence="2">The sequence shown here is derived from an EMBL/GenBank/DDBJ whole genome shotgun (WGS) entry which is preliminary data.</text>
</comment>
<accession>A0A3E3EDD8</accession>
<dbReference type="PANTHER" id="PTHR43245">
    <property type="entry name" value="BIFUNCTIONAL POLYMYXIN RESISTANCE PROTEIN ARNA"/>
    <property type="match status" value="1"/>
</dbReference>
<dbReference type="RefSeq" id="WP_117581330.1">
    <property type="nucleotide sequence ID" value="NZ_QUSL01000011.1"/>
</dbReference>
<dbReference type="Proteomes" id="UP000261032">
    <property type="component" value="Unassembled WGS sequence"/>
</dbReference>
<name>A0A3E3EDD8_9FIRM</name>
<evidence type="ECO:0000259" key="1">
    <source>
        <dbReference type="Pfam" id="PF01370"/>
    </source>
</evidence>
<protein>
    <submittedName>
        <fullName evidence="2">NAD-dependent epimerase/dehydratase family protein</fullName>
    </submittedName>
</protein>
<dbReference type="Gene3D" id="3.40.50.720">
    <property type="entry name" value="NAD(P)-binding Rossmann-like Domain"/>
    <property type="match status" value="1"/>
</dbReference>
<dbReference type="EMBL" id="QUSL01000011">
    <property type="protein sequence ID" value="RGD85398.1"/>
    <property type="molecule type" value="Genomic_DNA"/>
</dbReference>
<sequence>MKVVVIGACGHIGSYLVPKLVKGGFKVVAISRGKSKPYINDPAWKMVEQVVLDRNKDEDFAYKVAKMNADIVVDLINFNIEDTKKMVTALKEIKISHYLYCSSIWAHGRAEFLPADPNSLKEPLDDYGVDKYQSELYLKEQYRKNGFPATIIMPGQISGPGWTIINPLGNTDFSVFQKIANGQEIYLPNLGMETLHHVHGDDVAQMFYQAITHRNQALGESFHAVERESMTLYGYAKAMYRYFNQEPKIKFLSWEKWCKYVNDDELIDHTYYHIARNGEYSIENAQKLLEYSPKYTTLETVEQAVASYIERGIITL</sequence>
<dbReference type="AlphaFoldDB" id="A0A3E3EDD8"/>
<dbReference type="SUPFAM" id="SSF51735">
    <property type="entry name" value="NAD(P)-binding Rossmann-fold domains"/>
    <property type="match status" value="1"/>
</dbReference>
<gene>
    <name evidence="2" type="ORF">DXB93_08470</name>
</gene>
<organism evidence="2 3">
    <name type="scientific">Thomasclavelia ramosa</name>
    <dbReference type="NCBI Taxonomy" id="1547"/>
    <lineage>
        <taxon>Bacteria</taxon>
        <taxon>Bacillati</taxon>
        <taxon>Bacillota</taxon>
        <taxon>Erysipelotrichia</taxon>
        <taxon>Erysipelotrichales</taxon>
        <taxon>Coprobacillaceae</taxon>
        <taxon>Thomasclavelia</taxon>
    </lineage>
</organism>
<dbReference type="InterPro" id="IPR050177">
    <property type="entry name" value="Lipid_A_modif_metabolic_enz"/>
</dbReference>
<dbReference type="InterPro" id="IPR036291">
    <property type="entry name" value="NAD(P)-bd_dom_sf"/>
</dbReference>
<evidence type="ECO:0000313" key="3">
    <source>
        <dbReference type="Proteomes" id="UP000261032"/>
    </source>
</evidence>
<dbReference type="InterPro" id="IPR001509">
    <property type="entry name" value="Epimerase_deHydtase"/>
</dbReference>
<proteinExistence type="predicted"/>
<evidence type="ECO:0000313" key="2">
    <source>
        <dbReference type="EMBL" id="RGD85398.1"/>
    </source>
</evidence>
<feature type="domain" description="NAD-dependent epimerase/dehydratase" evidence="1">
    <location>
        <begin position="3"/>
        <end position="216"/>
    </location>
</feature>